<dbReference type="PANTHER" id="PTHR22916:SF3">
    <property type="entry name" value="UDP-GLCNAC:BETAGAL BETA-1,3-N-ACETYLGLUCOSAMINYLTRANSFERASE-LIKE PROTEIN 1"/>
    <property type="match status" value="1"/>
</dbReference>
<proteinExistence type="inferred from homology"/>
<dbReference type="OrthoDB" id="7019976at2"/>
<name>A0A917TPR6_9BACI</name>
<dbReference type="Proteomes" id="UP000618460">
    <property type="component" value="Unassembled WGS sequence"/>
</dbReference>
<dbReference type="SUPFAM" id="SSF53448">
    <property type="entry name" value="Nucleotide-diphospho-sugar transferases"/>
    <property type="match status" value="1"/>
</dbReference>
<reference evidence="3" key="1">
    <citation type="journal article" date="2014" name="Int. J. Syst. Evol. Microbiol.">
        <title>Complete genome sequence of Corynebacterium casei LMG S-19264T (=DSM 44701T), isolated from a smear-ripened cheese.</title>
        <authorList>
            <consortium name="US DOE Joint Genome Institute (JGI-PGF)"/>
            <person name="Walter F."/>
            <person name="Albersmeier A."/>
            <person name="Kalinowski J."/>
            <person name="Ruckert C."/>
        </authorList>
    </citation>
    <scope>NUCLEOTIDE SEQUENCE</scope>
    <source>
        <strain evidence="3">CGMCC 1.6333</strain>
    </source>
</reference>
<dbReference type="PANTHER" id="PTHR22916">
    <property type="entry name" value="GLYCOSYLTRANSFERASE"/>
    <property type="match status" value="1"/>
</dbReference>
<organism evidence="3 4">
    <name type="scientific">Paraliobacillus quinghaiensis</name>
    <dbReference type="NCBI Taxonomy" id="470815"/>
    <lineage>
        <taxon>Bacteria</taxon>
        <taxon>Bacillati</taxon>
        <taxon>Bacillota</taxon>
        <taxon>Bacilli</taxon>
        <taxon>Bacillales</taxon>
        <taxon>Bacillaceae</taxon>
        <taxon>Paraliobacillus</taxon>
    </lineage>
</organism>
<evidence type="ECO:0000256" key="1">
    <source>
        <dbReference type="ARBA" id="ARBA00006739"/>
    </source>
</evidence>
<accession>A0A917TPR6</accession>
<gene>
    <name evidence="3" type="ORF">GCM10011351_18010</name>
</gene>
<comment type="similarity">
    <text evidence="1">Belongs to the glycosyltransferase 2 family.</text>
</comment>
<evidence type="ECO:0000313" key="4">
    <source>
        <dbReference type="Proteomes" id="UP000618460"/>
    </source>
</evidence>
<protein>
    <recommendedName>
        <fullName evidence="2">Glycosyltransferase 2-like domain-containing protein</fullName>
    </recommendedName>
</protein>
<reference evidence="3" key="2">
    <citation type="submission" date="2020-09" db="EMBL/GenBank/DDBJ databases">
        <authorList>
            <person name="Sun Q."/>
            <person name="Zhou Y."/>
        </authorList>
    </citation>
    <scope>NUCLEOTIDE SEQUENCE</scope>
    <source>
        <strain evidence="3">CGMCC 1.6333</strain>
    </source>
</reference>
<dbReference type="InterPro" id="IPR029044">
    <property type="entry name" value="Nucleotide-diphossugar_trans"/>
</dbReference>
<feature type="domain" description="Glycosyltransferase 2-like" evidence="2">
    <location>
        <begin position="572"/>
        <end position="718"/>
    </location>
</feature>
<dbReference type="EMBL" id="BMLG01000008">
    <property type="protein sequence ID" value="GGM32327.1"/>
    <property type="molecule type" value="Genomic_DNA"/>
</dbReference>
<comment type="caution">
    <text evidence="3">The sequence shown here is derived from an EMBL/GenBank/DDBJ whole genome shotgun (WGS) entry which is preliminary data.</text>
</comment>
<dbReference type="Pfam" id="PF00535">
    <property type="entry name" value="Glycos_transf_2"/>
    <property type="match status" value="1"/>
</dbReference>
<sequence length="884" mass="104121">MDHKYVYSRLEFTQKRISELEKLISSELEKLETSEGVSVELTKSEIESYEISEHLNLDTYKGIRSELADEQFGNRIKETVENLPKSNGSSYFEKLDVNIGMVMDEFLYHSYESTANFHYVTPQNYKEVEEKVDIFLLASAWKGLNNEWKGLGNPKNQKIRDEMFEIINYFKSKGKETVFYSKEDPTNYEFFIEFANNCDYIFTTAVEKIPHYKKDCNTDQVYLLEFGVNPVFNNPVGLHKIEIDEKVIFAGSWYKKYPKRQKDTTRIFDGVINAGNELKIIDRNYNRESESFLFPTKYLEFVSPEIDHETLQLLTKLFTFSINLNSIQDSNTMFASRVYELQSMGNLILSNYSLGINNLFPNVFMIFNSNEVKYILNNYFEKELYQQQMYGVRKVLRLHTTFHRLTKLLSSIGYVTSNLLNKKVAVIYEVLTDNIKKNFDRQTYLNKNLVSVKEFKEQYDEYSYFTFFAENYEYGEFYLEDMINGFKYTDSTYITKNSYYDGNKKIAGIENDFIDKIDDYRKTIYCTKDFNNYTIQELKSLRDFEKDYSIDSLELNVTKEHNYITSEEPKFTVIIPTYNNGDHLYNKCFMSLRRSSMFEKMEIIIVDDGSTDDYTPKIVNRLERLYSNVKAHFYKDGGSGSASRPRNKGVLLASTEYITFLDPDNEAINDGYTKLYRSAVSNNVEVVIGNIIKVDQNEKVVDYYQAIKEKFPQRTVFQNSDSYELLIETSFKAQSIQAMMIRRSLLINNNITMLVGVVGEDTLFFYDVLLNTESFIIIKENIHVYYAGVEGSSVNNITINTFMKYQELEKEKFHFLNKNNLLKAYMALRFNYYFKNWYLKKLELVKDDDRKDAEEILYQIYKIYENSTLSDLDETIVSFVTKFR</sequence>
<dbReference type="Gene3D" id="3.90.550.10">
    <property type="entry name" value="Spore Coat Polysaccharide Biosynthesis Protein SpsA, Chain A"/>
    <property type="match status" value="1"/>
</dbReference>
<dbReference type="CDD" id="cd00761">
    <property type="entry name" value="Glyco_tranf_GTA_type"/>
    <property type="match status" value="1"/>
</dbReference>
<dbReference type="RefSeq" id="WP_117154952.1">
    <property type="nucleotide sequence ID" value="NZ_BMLG01000008.1"/>
</dbReference>
<keyword evidence="4" id="KW-1185">Reference proteome</keyword>
<dbReference type="GO" id="GO:0016758">
    <property type="term" value="F:hexosyltransferase activity"/>
    <property type="evidence" value="ECO:0007669"/>
    <property type="project" value="UniProtKB-ARBA"/>
</dbReference>
<evidence type="ECO:0000313" key="3">
    <source>
        <dbReference type="EMBL" id="GGM32327.1"/>
    </source>
</evidence>
<evidence type="ECO:0000259" key="2">
    <source>
        <dbReference type="Pfam" id="PF00535"/>
    </source>
</evidence>
<dbReference type="InterPro" id="IPR001173">
    <property type="entry name" value="Glyco_trans_2-like"/>
</dbReference>
<dbReference type="AlphaFoldDB" id="A0A917TPR6"/>